<keyword evidence="3 8" id="KW-0597">Phosphoprotein</keyword>
<dbReference type="NCBIfam" id="NF008296">
    <property type="entry name" value="PRK11083.1"/>
    <property type="match status" value="1"/>
</dbReference>
<dbReference type="STRING" id="888061.AXF15_00330"/>
<organism evidence="12 13">
    <name type="scientific">Desulfomicrobium orale DSM 12838</name>
    <dbReference type="NCBI Taxonomy" id="888061"/>
    <lineage>
        <taxon>Bacteria</taxon>
        <taxon>Pseudomonadati</taxon>
        <taxon>Thermodesulfobacteriota</taxon>
        <taxon>Desulfovibrionia</taxon>
        <taxon>Desulfovibrionales</taxon>
        <taxon>Desulfomicrobiaceae</taxon>
        <taxon>Desulfomicrobium</taxon>
    </lineage>
</organism>
<dbReference type="InterPro" id="IPR039420">
    <property type="entry name" value="WalR-like"/>
</dbReference>
<evidence type="ECO:0000256" key="6">
    <source>
        <dbReference type="ARBA" id="ARBA00023125"/>
    </source>
</evidence>
<keyword evidence="7" id="KW-0804">Transcription</keyword>
<dbReference type="EMBL" id="CP014230">
    <property type="protein sequence ID" value="AMD91712.1"/>
    <property type="molecule type" value="Genomic_DNA"/>
</dbReference>
<keyword evidence="6 9" id="KW-0238">DNA-binding</keyword>
<evidence type="ECO:0000256" key="3">
    <source>
        <dbReference type="ARBA" id="ARBA00022553"/>
    </source>
</evidence>
<dbReference type="SMART" id="SM00448">
    <property type="entry name" value="REC"/>
    <property type="match status" value="1"/>
</dbReference>
<dbReference type="GO" id="GO:0005829">
    <property type="term" value="C:cytosol"/>
    <property type="evidence" value="ECO:0007669"/>
    <property type="project" value="TreeGrafter"/>
</dbReference>
<dbReference type="RefSeq" id="WP_066601671.1">
    <property type="nucleotide sequence ID" value="NZ_CP014230.1"/>
</dbReference>
<proteinExistence type="predicted"/>
<dbReference type="PROSITE" id="PS51755">
    <property type="entry name" value="OMPR_PHOB"/>
    <property type="match status" value="1"/>
</dbReference>
<dbReference type="PANTHER" id="PTHR48111:SF6">
    <property type="entry name" value="TRANSCRIPTIONAL REGULATORY PROTEIN CREB"/>
    <property type="match status" value="1"/>
</dbReference>
<dbReference type="SUPFAM" id="SSF52172">
    <property type="entry name" value="CheY-like"/>
    <property type="match status" value="1"/>
</dbReference>
<dbReference type="Pfam" id="PF00072">
    <property type="entry name" value="Response_reg"/>
    <property type="match status" value="1"/>
</dbReference>
<dbReference type="Pfam" id="PF00486">
    <property type="entry name" value="Trans_reg_C"/>
    <property type="match status" value="1"/>
</dbReference>
<dbReference type="Gene3D" id="6.10.250.690">
    <property type="match status" value="1"/>
</dbReference>
<sequence>MPAHIFIVDDEPAIADAIQYALETEGFVTSRYLDGRSALADMERMTPELVLLDVGLPDMSGFELCSAIRRESDVPVIFLTARGHEIDRVVGLEIGGDDYIVKPFSPREVSARVKAVLRRAGAPRSASSGMWAVDENRRRIAYFGQGLELSRYEYEILKTLIRSPGQVFSRERLMDLVWDSPETSLDRAVDAHIKNIRAKLRRIAPDREAIVTHRGSGYALREEA</sequence>
<evidence type="ECO:0000256" key="4">
    <source>
        <dbReference type="ARBA" id="ARBA00023012"/>
    </source>
</evidence>
<evidence type="ECO:0000256" key="8">
    <source>
        <dbReference type="PROSITE-ProRule" id="PRU00169"/>
    </source>
</evidence>
<comment type="subcellular location">
    <subcellularLocation>
        <location evidence="1">Cytoplasm</location>
    </subcellularLocation>
</comment>
<dbReference type="GO" id="GO:0032993">
    <property type="term" value="C:protein-DNA complex"/>
    <property type="evidence" value="ECO:0007669"/>
    <property type="project" value="TreeGrafter"/>
</dbReference>
<feature type="modified residue" description="4-aspartylphosphate" evidence="8">
    <location>
        <position position="53"/>
    </location>
</feature>
<keyword evidence="13" id="KW-1185">Reference proteome</keyword>
<dbReference type="Proteomes" id="UP000063964">
    <property type="component" value="Chromosome"/>
</dbReference>
<keyword evidence="4" id="KW-0902">Two-component regulatory system</keyword>
<dbReference type="SUPFAM" id="SSF46894">
    <property type="entry name" value="C-terminal effector domain of the bipartite response regulators"/>
    <property type="match status" value="1"/>
</dbReference>
<evidence type="ECO:0000256" key="7">
    <source>
        <dbReference type="ARBA" id="ARBA00023163"/>
    </source>
</evidence>
<dbReference type="FunFam" id="3.40.50.2300:FF:000021">
    <property type="entry name" value="Two-component system response regulator KdpE"/>
    <property type="match status" value="1"/>
</dbReference>
<dbReference type="GO" id="GO:0000156">
    <property type="term" value="F:phosphorelay response regulator activity"/>
    <property type="evidence" value="ECO:0007669"/>
    <property type="project" value="TreeGrafter"/>
</dbReference>
<feature type="DNA-binding region" description="OmpR/PhoB-type" evidence="9">
    <location>
        <begin position="123"/>
        <end position="222"/>
    </location>
</feature>
<feature type="domain" description="Response regulatory" evidence="10">
    <location>
        <begin position="4"/>
        <end position="117"/>
    </location>
</feature>
<protein>
    <submittedName>
        <fullName evidence="12">Two-component system response regulator</fullName>
    </submittedName>
</protein>
<evidence type="ECO:0000256" key="2">
    <source>
        <dbReference type="ARBA" id="ARBA00022490"/>
    </source>
</evidence>
<dbReference type="GO" id="GO:0045893">
    <property type="term" value="P:positive regulation of DNA-templated transcription"/>
    <property type="evidence" value="ECO:0007669"/>
    <property type="project" value="UniProtKB-ARBA"/>
</dbReference>
<dbReference type="InterPro" id="IPR001789">
    <property type="entry name" value="Sig_transdc_resp-reg_receiver"/>
</dbReference>
<evidence type="ECO:0000259" key="10">
    <source>
        <dbReference type="PROSITE" id="PS50110"/>
    </source>
</evidence>
<dbReference type="OrthoDB" id="368799at2"/>
<evidence type="ECO:0000256" key="9">
    <source>
        <dbReference type="PROSITE-ProRule" id="PRU01091"/>
    </source>
</evidence>
<dbReference type="PANTHER" id="PTHR48111">
    <property type="entry name" value="REGULATOR OF RPOS"/>
    <property type="match status" value="1"/>
</dbReference>
<dbReference type="Gene3D" id="1.10.10.10">
    <property type="entry name" value="Winged helix-like DNA-binding domain superfamily/Winged helix DNA-binding domain"/>
    <property type="match status" value="1"/>
</dbReference>
<reference evidence="13" key="1">
    <citation type="submission" date="2016-02" db="EMBL/GenBank/DDBJ databases">
        <authorList>
            <person name="Holder M.E."/>
            <person name="Ajami N.J."/>
            <person name="Petrosino J.F."/>
        </authorList>
    </citation>
    <scope>NUCLEOTIDE SEQUENCE [LARGE SCALE GENOMIC DNA]</scope>
    <source>
        <strain evidence="13">DSM 12838</strain>
    </source>
</reference>
<dbReference type="AlphaFoldDB" id="A0A0X8JMW8"/>
<dbReference type="InterPro" id="IPR011006">
    <property type="entry name" value="CheY-like_superfamily"/>
</dbReference>
<evidence type="ECO:0000256" key="5">
    <source>
        <dbReference type="ARBA" id="ARBA00023015"/>
    </source>
</evidence>
<dbReference type="CDD" id="cd00383">
    <property type="entry name" value="trans_reg_C"/>
    <property type="match status" value="1"/>
</dbReference>
<dbReference type="KEGG" id="doa:AXF15_00330"/>
<keyword evidence="2" id="KW-0963">Cytoplasm</keyword>
<dbReference type="SMART" id="SM00862">
    <property type="entry name" value="Trans_reg_C"/>
    <property type="match status" value="1"/>
</dbReference>
<evidence type="ECO:0000313" key="13">
    <source>
        <dbReference type="Proteomes" id="UP000063964"/>
    </source>
</evidence>
<evidence type="ECO:0000256" key="1">
    <source>
        <dbReference type="ARBA" id="ARBA00004496"/>
    </source>
</evidence>
<accession>A0A0X8JMW8</accession>
<dbReference type="GO" id="GO:0042802">
    <property type="term" value="F:identical protein binding"/>
    <property type="evidence" value="ECO:0007669"/>
    <property type="project" value="UniProtKB-ARBA"/>
</dbReference>
<evidence type="ECO:0000259" key="11">
    <source>
        <dbReference type="PROSITE" id="PS51755"/>
    </source>
</evidence>
<dbReference type="InterPro" id="IPR016032">
    <property type="entry name" value="Sig_transdc_resp-reg_C-effctor"/>
</dbReference>
<dbReference type="GO" id="GO:0000987">
    <property type="term" value="F:cis-regulatory region sequence-specific DNA binding"/>
    <property type="evidence" value="ECO:0007669"/>
    <property type="project" value="UniProtKB-ARBA"/>
</dbReference>
<evidence type="ECO:0000313" key="12">
    <source>
        <dbReference type="EMBL" id="AMD91712.1"/>
    </source>
</evidence>
<dbReference type="PROSITE" id="PS50110">
    <property type="entry name" value="RESPONSE_REGULATORY"/>
    <property type="match status" value="1"/>
</dbReference>
<dbReference type="InterPro" id="IPR001867">
    <property type="entry name" value="OmpR/PhoB-type_DNA-bd"/>
</dbReference>
<keyword evidence="5" id="KW-0805">Transcription regulation</keyword>
<gene>
    <name evidence="12" type="ORF">AXF15_00330</name>
</gene>
<feature type="domain" description="OmpR/PhoB-type" evidence="11">
    <location>
        <begin position="123"/>
        <end position="222"/>
    </location>
</feature>
<name>A0A0X8JMW8_9BACT</name>
<dbReference type="Gene3D" id="3.40.50.2300">
    <property type="match status" value="1"/>
</dbReference>
<dbReference type="InterPro" id="IPR036388">
    <property type="entry name" value="WH-like_DNA-bd_sf"/>
</dbReference>